<dbReference type="SUPFAM" id="SSF75217">
    <property type="entry name" value="alpha/beta knot"/>
    <property type="match status" value="1"/>
</dbReference>
<dbReference type="PANTHER" id="PTHR12029:SF11">
    <property type="entry name" value="METHYLTRANSFERASE TARBP1-RELATED"/>
    <property type="match status" value="1"/>
</dbReference>
<evidence type="ECO:0000256" key="3">
    <source>
        <dbReference type="SAM" id="Coils"/>
    </source>
</evidence>
<gene>
    <name evidence="5" type="ORF">CHIRRI_LOCUS10850</name>
</gene>
<dbReference type="InterPro" id="IPR001537">
    <property type="entry name" value="SpoU_MeTrfase"/>
</dbReference>
<accession>A0A9N9S265</accession>
<dbReference type="InterPro" id="IPR029026">
    <property type="entry name" value="tRNA_m1G_MTases_N"/>
</dbReference>
<organism evidence="5 6">
    <name type="scientific">Chironomus riparius</name>
    <dbReference type="NCBI Taxonomy" id="315576"/>
    <lineage>
        <taxon>Eukaryota</taxon>
        <taxon>Metazoa</taxon>
        <taxon>Ecdysozoa</taxon>
        <taxon>Arthropoda</taxon>
        <taxon>Hexapoda</taxon>
        <taxon>Insecta</taxon>
        <taxon>Pterygota</taxon>
        <taxon>Neoptera</taxon>
        <taxon>Endopterygota</taxon>
        <taxon>Diptera</taxon>
        <taxon>Nematocera</taxon>
        <taxon>Chironomoidea</taxon>
        <taxon>Chironomidae</taxon>
        <taxon>Chironominae</taxon>
        <taxon>Chironomus</taxon>
    </lineage>
</organism>
<dbReference type="InterPro" id="IPR029028">
    <property type="entry name" value="Alpha/beta_knot_MTases"/>
</dbReference>
<evidence type="ECO:0000256" key="1">
    <source>
        <dbReference type="ARBA" id="ARBA00022603"/>
    </source>
</evidence>
<evidence type="ECO:0000313" key="6">
    <source>
        <dbReference type="Proteomes" id="UP001153620"/>
    </source>
</evidence>
<proteinExistence type="predicted"/>
<feature type="coiled-coil region" evidence="3">
    <location>
        <begin position="528"/>
        <end position="555"/>
    </location>
</feature>
<keyword evidence="6" id="KW-1185">Reference proteome</keyword>
<keyword evidence="2" id="KW-0808">Transferase</keyword>
<reference evidence="5" key="1">
    <citation type="submission" date="2022-01" db="EMBL/GenBank/DDBJ databases">
        <authorList>
            <person name="King R."/>
        </authorList>
    </citation>
    <scope>NUCLEOTIDE SEQUENCE</scope>
</reference>
<evidence type="ECO:0000256" key="2">
    <source>
        <dbReference type="ARBA" id="ARBA00022679"/>
    </source>
</evidence>
<evidence type="ECO:0000259" key="4">
    <source>
        <dbReference type="Pfam" id="PF00588"/>
    </source>
</evidence>
<dbReference type="GO" id="GO:0016423">
    <property type="term" value="F:tRNA (guanine) methyltransferase activity"/>
    <property type="evidence" value="ECO:0007669"/>
    <property type="project" value="InterPro"/>
</dbReference>
<dbReference type="Pfam" id="PF00588">
    <property type="entry name" value="SpoU_methylase"/>
    <property type="match status" value="1"/>
</dbReference>
<dbReference type="InterPro" id="IPR044748">
    <property type="entry name" value="Trm3/TARBP1_C"/>
</dbReference>
<reference evidence="5" key="2">
    <citation type="submission" date="2022-10" db="EMBL/GenBank/DDBJ databases">
        <authorList>
            <consortium name="ENA_rothamsted_submissions"/>
            <consortium name="culmorum"/>
            <person name="King R."/>
        </authorList>
    </citation>
    <scope>NUCLEOTIDE SEQUENCE</scope>
</reference>
<dbReference type="PANTHER" id="PTHR12029">
    <property type="entry name" value="RNA METHYLTRANSFERASE"/>
    <property type="match status" value="1"/>
</dbReference>
<dbReference type="Gene3D" id="3.40.1280.10">
    <property type="match status" value="1"/>
</dbReference>
<dbReference type="EMBL" id="OU895879">
    <property type="protein sequence ID" value="CAG9808004.1"/>
    <property type="molecule type" value="Genomic_DNA"/>
</dbReference>
<dbReference type="OrthoDB" id="241340at2759"/>
<sequence length="1284" mass="150585">MDSYEYYLLYHEDKNKFIKLFNGSNQEILIAFIKLYENGKIKEDGNEFFNKLLILIENDDVSNFMFDEILQQLITINLFESSKHYLIDNEVTLAKLRISKVLVDFGLNNNYSGYEFQQFCQILVDFIFKESSLRYYAIGILCQVLKKDKMLKDFILSSIYKRSLQLHNAISTQNLCYFFKHLCQNGLKVEELDFIEKYFNDETILARKQGTFLLKCLLDHNLLCESNDANWRKFITIMETLEENQSHLILPSLDLLHEMKINENFKTFWFILCTMVINHENSLVKSYGLKYIFGMREIKFKKQQVLKILEAVNVTYLFDSREEKFLKEIQKFVENNSEIIFELLIEINWFSVPFYYILESLKSMKIPDKYNKDFLACFEKQTELIPKRIRNIKIRGIVKIFYSNLLKKVITSVGIHQVLRTFKNIFHINQNHDCMKECINNITEEDYALIFSKEVDYEFVKYILLKTHMGKTIDEVKDCVKHIKESQKLVIEVMLDMYESMDIYEDVPSIIVNEMIKLIWEQLTDQKHEGIENALNLLELSLKTAKNNLENEAIEHITEIWTRINSIFLHDKSFEYPYLKSTNIILKHNQNFDSKLVENEYFSSTFTSQFLILQTIGQALIIKNLFINSLHPSLQFIQRVLENIEILLDRSSSESDVMDVYEILKIATLSTSKEAHAIISDKLKNIFNNFLQTSCNIISLSTSFWRSFIKFIWESIENFEFSISWMEAVEEIFRTFMDRTNENDRFALLLAMHDFFNEHCTALVTNNVLNYFKTCLIEAMFEVKVMTRDEQIENELVYGFDEETKQKVKFRLSVAKLLLKLYGEEMFSKIVGEKIVQLSVISKKKIRYYPNSNIHRLKLHHFQPLFFCKNISNEIIDLLIFELLRVNNQLNVIYILEIILASHIPDIVDLLNRDLNSQALKSIFSISIIQMKMETDFKKAEKRLDSMFKSILPFSMGQNFGVRIYSLLTIILSYAHIKTLPNFTETSTTSKMFEICKVIQESVKQKNCLKYFNALKNDFRFSNDYIKLNRYQVFYQDIPKATNMPFEEIIVDKNEDFESFFAADMLKEGDCIVMADEIEIGLDRHVNSGIVNLQKKYLPFKNQGPEENLLRTVPDRFKSFDADEACLKPTSELIVVASLIDNNTNLGGLARTCEIFGISTYVMHSLKSQENFEFKSLSRTSEKWIQISEIKNWQLFDYLIAMKQTGYTIVGAEQSGNSVSLVDVKMPRKCVLLLGNEKRGIPADLLGLLDLIIEIPQSGVVRSLNVHVAGAIMIWEYIKQHSFK</sequence>
<dbReference type="InterPro" id="IPR045330">
    <property type="entry name" value="TRM3/TARBP1"/>
</dbReference>
<keyword evidence="3" id="KW-0175">Coiled coil</keyword>
<dbReference type="GO" id="GO:0030488">
    <property type="term" value="P:tRNA methylation"/>
    <property type="evidence" value="ECO:0007669"/>
    <property type="project" value="InterPro"/>
</dbReference>
<dbReference type="CDD" id="cd18091">
    <property type="entry name" value="SpoU-like_TRM3-like"/>
    <property type="match status" value="1"/>
</dbReference>
<dbReference type="GO" id="GO:0003723">
    <property type="term" value="F:RNA binding"/>
    <property type="evidence" value="ECO:0007669"/>
    <property type="project" value="InterPro"/>
</dbReference>
<protein>
    <recommendedName>
        <fullName evidence="4">tRNA/rRNA methyltransferase SpoU type domain-containing protein</fullName>
    </recommendedName>
</protein>
<dbReference type="Proteomes" id="UP001153620">
    <property type="component" value="Chromosome 3"/>
</dbReference>
<feature type="domain" description="tRNA/rRNA methyltransferase SpoU type" evidence="4">
    <location>
        <begin position="1133"/>
        <end position="1274"/>
    </location>
</feature>
<keyword evidence="1" id="KW-0489">Methyltransferase</keyword>
<name>A0A9N9S265_9DIPT</name>
<evidence type="ECO:0000313" key="5">
    <source>
        <dbReference type="EMBL" id="CAG9808004.1"/>
    </source>
</evidence>